<sequence length="96" mass="10983">MRRVLNEAAREEIQQLLTARGFTHLGVLSRGRHLVIYAEEGGEKMPRLRFGRIDQGRYALDMANHRGGWEPTPFTGTLAELFSLVTEQFGWVLLEL</sequence>
<dbReference type="EMBL" id="CP141614">
    <property type="protein sequence ID" value="WRP13708.1"/>
    <property type="molecule type" value="Genomic_DNA"/>
</dbReference>
<dbReference type="Proteomes" id="UP001333102">
    <property type="component" value="Chromosome"/>
</dbReference>
<proteinExistence type="predicted"/>
<dbReference type="EMBL" id="CP141614">
    <property type="protein sequence ID" value="WRP15533.1"/>
    <property type="molecule type" value="Genomic_DNA"/>
</dbReference>
<accession>A0ABZ1BMI3</accession>
<evidence type="ECO:0000313" key="3">
    <source>
        <dbReference type="EMBL" id="WRP14229.1"/>
    </source>
</evidence>
<organism evidence="1 6">
    <name type="scientific">Geochorda subterranea</name>
    <dbReference type="NCBI Taxonomy" id="3109564"/>
    <lineage>
        <taxon>Bacteria</taxon>
        <taxon>Bacillati</taxon>
        <taxon>Bacillota</taxon>
        <taxon>Limnochordia</taxon>
        <taxon>Limnochordales</taxon>
        <taxon>Geochordaceae</taxon>
        <taxon>Geochorda</taxon>
    </lineage>
</organism>
<dbReference type="EMBL" id="CP141614">
    <property type="protein sequence ID" value="WRP13710.1"/>
    <property type="molecule type" value="Genomic_DNA"/>
</dbReference>
<evidence type="ECO:0000313" key="6">
    <source>
        <dbReference type="Proteomes" id="UP001333102"/>
    </source>
</evidence>
<reference evidence="1" key="2">
    <citation type="journal article" date="2024" name="Front. Microbiol.">
        <title>Novel thermophilic genera Geochorda gen. nov. and Carboxydochorda gen. nov. from the deep terrestrial subsurface reveal the ecophysiological diversity in the class Limnochordia.</title>
        <authorList>
            <person name="Karnachuk O.V."/>
            <person name="Lukina A.P."/>
            <person name="Avakyan M.R."/>
            <person name="Kadnikov V.V."/>
            <person name="Begmatov S."/>
            <person name="Beletsky A.V."/>
            <person name="Vlasova K.G."/>
            <person name="Novikov A.A."/>
            <person name="Shcherbakova V.A."/>
            <person name="Mardanov A.V."/>
            <person name="Ravin N.V."/>
        </authorList>
    </citation>
    <scope>NUCLEOTIDE SEQUENCE</scope>
    <source>
        <strain evidence="1">LN</strain>
    </source>
</reference>
<gene>
    <name evidence="5" type="ORF">VLY81_05040</name>
    <name evidence="1" type="ORF">VLY81_09680</name>
    <name evidence="2" type="ORF">VLY81_09690</name>
    <name evidence="3" type="ORF">VLY81_12510</name>
    <name evidence="4" type="ORF">VLY81_14200</name>
</gene>
<evidence type="ECO:0000313" key="4">
    <source>
        <dbReference type="EMBL" id="WRP14545.1"/>
    </source>
</evidence>
<protein>
    <submittedName>
        <fullName evidence="1">Uncharacterized protein</fullName>
    </submittedName>
</protein>
<dbReference type="EMBL" id="CP141614">
    <property type="protein sequence ID" value="WRP14229.1"/>
    <property type="molecule type" value="Genomic_DNA"/>
</dbReference>
<dbReference type="EMBL" id="CP141614">
    <property type="protein sequence ID" value="WRP14545.1"/>
    <property type="molecule type" value="Genomic_DNA"/>
</dbReference>
<evidence type="ECO:0000313" key="1">
    <source>
        <dbReference type="EMBL" id="WRP13708.1"/>
    </source>
</evidence>
<dbReference type="RefSeq" id="WP_324667953.1">
    <property type="nucleotide sequence ID" value="NZ_CP141614.1"/>
</dbReference>
<keyword evidence="6" id="KW-1185">Reference proteome</keyword>
<reference evidence="6" key="1">
    <citation type="submission" date="2023-12" db="EMBL/GenBank/DDBJ databases">
        <title>Novel isolates from deep terrestrial aquifers shed light on the physiology and ecology of the class Limnochordia.</title>
        <authorList>
            <person name="Karnachuk O.V."/>
            <person name="Lukina A.P."/>
            <person name="Avakyan M.R."/>
            <person name="Kadnikov V."/>
            <person name="Begmatov S."/>
            <person name="Beletsky A.V."/>
            <person name="Mardanov A.V."/>
            <person name="Ravin N.V."/>
        </authorList>
    </citation>
    <scope>NUCLEOTIDE SEQUENCE [LARGE SCALE GENOMIC DNA]</scope>
    <source>
        <strain evidence="6">LN</strain>
    </source>
</reference>
<evidence type="ECO:0000313" key="2">
    <source>
        <dbReference type="EMBL" id="WRP13710.1"/>
    </source>
</evidence>
<evidence type="ECO:0000313" key="5">
    <source>
        <dbReference type="EMBL" id="WRP15533.1"/>
    </source>
</evidence>
<name>A0ABZ1BMI3_9FIRM</name>